<organism evidence="1">
    <name type="scientific">uncultured marine virus</name>
    <dbReference type="NCBI Taxonomy" id="186617"/>
    <lineage>
        <taxon>Viruses</taxon>
        <taxon>environmental samples</taxon>
    </lineage>
</organism>
<accession>A0A0F7L694</accession>
<dbReference type="EMBL" id="KR029588">
    <property type="protein sequence ID" value="AKH47022.1"/>
    <property type="molecule type" value="Genomic_DNA"/>
</dbReference>
<sequence>MNPAQERKLDRMFQERVMDLHERQSLMGGDATVVHHFHGRRHKSTRWLISNGIPLTHDQHMAVHDNPDAKKRLESVMASSWLKDLEKRKNVIAKYIDYNTVVEHLNGKIEYYV</sequence>
<proteinExistence type="predicted"/>
<reference evidence="1" key="2">
    <citation type="submission" date="2015-03" db="EMBL/GenBank/DDBJ databases">
        <authorList>
            <person name="Chow C.-E.T."/>
            <person name="Winget D.M."/>
            <person name="White R.A.III."/>
            <person name="Hallam S.J."/>
            <person name="Suttle C.A."/>
        </authorList>
    </citation>
    <scope>NUCLEOTIDE SEQUENCE</scope>
    <source>
        <strain evidence="1">Anoxic2_4</strain>
    </source>
</reference>
<name>A0A0F7L694_9VIRU</name>
<evidence type="ECO:0000313" key="1">
    <source>
        <dbReference type="EMBL" id="AKH47022.1"/>
    </source>
</evidence>
<reference evidence="1" key="1">
    <citation type="journal article" date="2015" name="Front. Microbiol.">
        <title>Combining genomic sequencing methods to explore viral diversity and reveal potential virus-host interactions.</title>
        <authorList>
            <person name="Chow C.E."/>
            <person name="Winget D.M."/>
            <person name="White R.A.III."/>
            <person name="Hallam S.J."/>
            <person name="Suttle C.A."/>
        </authorList>
    </citation>
    <scope>NUCLEOTIDE SEQUENCE</scope>
    <source>
        <strain evidence="1">Anoxic2_4</strain>
    </source>
</reference>
<protein>
    <submittedName>
        <fullName evidence="1">Uncharacterized protein</fullName>
    </submittedName>
</protein>